<dbReference type="PANTHER" id="PTHR18952:SF265">
    <property type="entry name" value="CARBONIC ANHYDRASE"/>
    <property type="match status" value="1"/>
</dbReference>
<dbReference type="Pfam" id="PF00194">
    <property type="entry name" value="Carb_anhydrase"/>
    <property type="match status" value="1"/>
</dbReference>
<dbReference type="GO" id="GO:0008270">
    <property type="term" value="F:zinc ion binding"/>
    <property type="evidence" value="ECO:0007669"/>
    <property type="project" value="InterPro"/>
</dbReference>
<comment type="cofactor">
    <cofactor evidence="1">
        <name>Zn(2+)</name>
        <dbReference type="ChEBI" id="CHEBI:29105"/>
    </cofactor>
</comment>
<evidence type="ECO:0000256" key="2">
    <source>
        <dbReference type="ARBA" id="ARBA00002904"/>
    </source>
</evidence>
<evidence type="ECO:0000256" key="8">
    <source>
        <dbReference type="ARBA" id="ARBA00048348"/>
    </source>
</evidence>
<dbReference type="InterPro" id="IPR018338">
    <property type="entry name" value="Carbonic_anhydrase_a-class_CS"/>
</dbReference>
<comment type="catalytic activity">
    <reaction evidence="8">
        <text>hydrogencarbonate + H(+) = CO2 + H2O</text>
        <dbReference type="Rhea" id="RHEA:10748"/>
        <dbReference type="ChEBI" id="CHEBI:15377"/>
        <dbReference type="ChEBI" id="CHEBI:15378"/>
        <dbReference type="ChEBI" id="CHEBI:16526"/>
        <dbReference type="ChEBI" id="CHEBI:17544"/>
        <dbReference type="EC" id="4.2.1.1"/>
    </reaction>
</comment>
<reference evidence="10" key="1">
    <citation type="submission" date="2016-10" db="EMBL/GenBank/DDBJ databases">
        <authorList>
            <person name="de Groot N.N."/>
        </authorList>
    </citation>
    <scope>NUCLEOTIDE SEQUENCE</scope>
</reference>
<evidence type="ECO:0000256" key="4">
    <source>
        <dbReference type="ARBA" id="ARBA00012925"/>
    </source>
</evidence>
<evidence type="ECO:0000259" key="9">
    <source>
        <dbReference type="PROSITE" id="PS51144"/>
    </source>
</evidence>
<dbReference type="SMART" id="SM01057">
    <property type="entry name" value="Carb_anhydrase"/>
    <property type="match status" value="1"/>
</dbReference>
<dbReference type="PROSITE" id="PS00162">
    <property type="entry name" value="ALPHA_CA_1"/>
    <property type="match status" value="1"/>
</dbReference>
<evidence type="ECO:0000256" key="1">
    <source>
        <dbReference type="ARBA" id="ARBA00001947"/>
    </source>
</evidence>
<dbReference type="PROSITE" id="PS51144">
    <property type="entry name" value="ALPHA_CA_2"/>
    <property type="match status" value="1"/>
</dbReference>
<feature type="domain" description="Alpha-carbonic anhydrase" evidence="9">
    <location>
        <begin position="32"/>
        <end position="254"/>
    </location>
</feature>
<comment type="similarity">
    <text evidence="3">Belongs to the alpha-carbonic anhydrase family.</text>
</comment>
<accession>A0A1W1E796</accession>
<dbReference type="InterPro" id="IPR001148">
    <property type="entry name" value="CA_dom"/>
</dbReference>
<name>A0A1W1E796_9ZZZZ</name>
<sequence length="254" mass="28584">MNQTIKQLLTLTAGVVLASSIAFANEEKAHSEHWGYTGHNTPEKWGTLSEKFRECGVGLNQSPINITHSLKANLPPLNPNYSHSSKSIVDNGHTIQVNMELGDTFTVDGITFELKQFHFHSPSENHIDGKAYPLEAHFVHLDKDGNIAVIAVMFEEGAENPVLKKIWKDMPQKIGEKKPLKLEGIAKALLPKDKHYYRFNGSLTTPPCTEGVRWFVLKQPLSVSKEQIKKFHDDTLHHDNNRPIQPLDARVIVE</sequence>
<dbReference type="PANTHER" id="PTHR18952">
    <property type="entry name" value="CARBONIC ANHYDRASE"/>
    <property type="match status" value="1"/>
</dbReference>
<dbReference type="InterPro" id="IPR023561">
    <property type="entry name" value="Carbonic_anhydrase_a-class"/>
</dbReference>
<dbReference type="SUPFAM" id="SSF51069">
    <property type="entry name" value="Carbonic anhydrase"/>
    <property type="match status" value="1"/>
</dbReference>
<dbReference type="InterPro" id="IPR041891">
    <property type="entry name" value="Alpha_CA_prokaryot-like"/>
</dbReference>
<evidence type="ECO:0000256" key="5">
    <source>
        <dbReference type="ARBA" id="ARBA00022723"/>
    </source>
</evidence>
<dbReference type="Gene3D" id="3.10.200.10">
    <property type="entry name" value="Alpha carbonic anhydrase"/>
    <property type="match status" value="1"/>
</dbReference>
<evidence type="ECO:0000256" key="3">
    <source>
        <dbReference type="ARBA" id="ARBA00010718"/>
    </source>
</evidence>
<protein>
    <recommendedName>
        <fullName evidence="4">carbonic anhydrase</fullName>
        <ecNumber evidence="4">4.2.1.1</ecNumber>
    </recommendedName>
</protein>
<keyword evidence="5" id="KW-0479">Metal-binding</keyword>
<dbReference type="GO" id="GO:0004089">
    <property type="term" value="F:carbonate dehydratase activity"/>
    <property type="evidence" value="ECO:0007669"/>
    <property type="project" value="UniProtKB-EC"/>
</dbReference>
<evidence type="ECO:0000313" key="10">
    <source>
        <dbReference type="EMBL" id="SFV89790.1"/>
    </source>
</evidence>
<dbReference type="CDD" id="cd03124">
    <property type="entry name" value="alpha_CA_prokaryotic_like"/>
    <property type="match status" value="1"/>
</dbReference>
<organism evidence="10">
    <name type="scientific">hydrothermal vent metagenome</name>
    <dbReference type="NCBI Taxonomy" id="652676"/>
    <lineage>
        <taxon>unclassified sequences</taxon>
        <taxon>metagenomes</taxon>
        <taxon>ecological metagenomes</taxon>
    </lineage>
</organism>
<evidence type="ECO:0000256" key="7">
    <source>
        <dbReference type="ARBA" id="ARBA00023239"/>
    </source>
</evidence>
<proteinExistence type="inferred from homology"/>
<evidence type="ECO:0000256" key="6">
    <source>
        <dbReference type="ARBA" id="ARBA00022833"/>
    </source>
</evidence>
<gene>
    <name evidence="10" type="ORF">MNB_SV-4-973</name>
</gene>
<dbReference type="InterPro" id="IPR036398">
    <property type="entry name" value="CA_dom_sf"/>
</dbReference>
<dbReference type="AlphaFoldDB" id="A0A1W1E796"/>
<keyword evidence="6" id="KW-0862">Zinc</keyword>
<dbReference type="EMBL" id="FPIB01000003">
    <property type="protein sequence ID" value="SFV89790.1"/>
    <property type="molecule type" value="Genomic_DNA"/>
</dbReference>
<dbReference type="EC" id="4.2.1.1" evidence="4"/>
<comment type="function">
    <text evidence="2">Reversible hydration of carbon dioxide.</text>
</comment>
<keyword evidence="7 10" id="KW-0456">Lyase</keyword>